<accession>A0A8D2K4X6</accession>
<reference evidence="2" key="1">
    <citation type="submission" date="2018-05" db="EMBL/GenBank/DDBJ databases">
        <title>Whole genome of Theropithecus gelada.</title>
        <authorList>
            <person name="Chiou K.L."/>
            <person name="Snyder-Mackler N."/>
        </authorList>
    </citation>
    <scope>NUCLEOTIDE SEQUENCE [LARGE SCALE GENOMIC DNA]</scope>
</reference>
<sequence length="93" mass="10257">FPLSGPGSCPGSHFQWCFSQVDGAIEEDMTEDPPRGRADIISTVEFNYSGAPVAGDEEGRVIFHRARWRAPAVPATREAEAGEWREPGRRSLQ</sequence>
<name>A0A8D2K4X6_THEGE</name>
<organism evidence="2 3">
    <name type="scientific">Theropithecus gelada</name>
    <name type="common">Gelada baboon</name>
    <dbReference type="NCBI Taxonomy" id="9565"/>
    <lineage>
        <taxon>Eukaryota</taxon>
        <taxon>Metazoa</taxon>
        <taxon>Chordata</taxon>
        <taxon>Craniata</taxon>
        <taxon>Vertebrata</taxon>
        <taxon>Euteleostomi</taxon>
        <taxon>Mammalia</taxon>
        <taxon>Eutheria</taxon>
        <taxon>Euarchontoglires</taxon>
        <taxon>Primates</taxon>
        <taxon>Haplorrhini</taxon>
        <taxon>Catarrhini</taxon>
        <taxon>Cercopithecidae</taxon>
        <taxon>Cercopithecinae</taxon>
        <taxon>Theropithecus</taxon>
    </lineage>
</organism>
<reference evidence="2" key="2">
    <citation type="submission" date="2025-08" db="UniProtKB">
        <authorList>
            <consortium name="Ensembl"/>
        </authorList>
    </citation>
    <scope>IDENTIFICATION</scope>
</reference>
<dbReference type="Ensembl" id="ENSTGET00000028514.1">
    <property type="protein sequence ID" value="ENSTGEP00000023905.1"/>
    <property type="gene ID" value="ENSTGEG00000019332.1"/>
</dbReference>
<protein>
    <submittedName>
        <fullName evidence="2">Uncharacterized protein</fullName>
    </submittedName>
</protein>
<evidence type="ECO:0000313" key="3">
    <source>
        <dbReference type="Proteomes" id="UP000694411"/>
    </source>
</evidence>
<keyword evidence="3" id="KW-1185">Reference proteome</keyword>
<reference evidence="2" key="3">
    <citation type="submission" date="2025-09" db="UniProtKB">
        <authorList>
            <consortium name="Ensembl"/>
        </authorList>
    </citation>
    <scope>IDENTIFICATION</scope>
</reference>
<dbReference type="Proteomes" id="UP000694411">
    <property type="component" value="Chromosome 2"/>
</dbReference>
<dbReference type="AlphaFoldDB" id="A0A8D2K4X6"/>
<feature type="compositionally biased region" description="Basic and acidic residues" evidence="1">
    <location>
        <begin position="77"/>
        <end position="93"/>
    </location>
</feature>
<proteinExistence type="predicted"/>
<evidence type="ECO:0000256" key="1">
    <source>
        <dbReference type="SAM" id="MobiDB-lite"/>
    </source>
</evidence>
<evidence type="ECO:0000313" key="2">
    <source>
        <dbReference type="Ensembl" id="ENSTGEP00000023905.1"/>
    </source>
</evidence>
<feature type="region of interest" description="Disordered" evidence="1">
    <location>
        <begin position="74"/>
        <end position="93"/>
    </location>
</feature>